<feature type="region of interest" description="Disordered" evidence="1">
    <location>
        <begin position="214"/>
        <end position="283"/>
    </location>
</feature>
<dbReference type="InParanoid" id="A0A1C7NGG1"/>
<comment type="caution">
    <text evidence="3">The sequence shown here is derived from an EMBL/GenBank/DDBJ whole genome shotgun (WGS) entry which is preliminary data.</text>
</comment>
<feature type="region of interest" description="Disordered" evidence="1">
    <location>
        <begin position="359"/>
        <end position="390"/>
    </location>
</feature>
<evidence type="ECO:0000313" key="4">
    <source>
        <dbReference type="Proteomes" id="UP000093000"/>
    </source>
</evidence>
<dbReference type="Proteomes" id="UP000093000">
    <property type="component" value="Unassembled WGS sequence"/>
</dbReference>
<evidence type="ECO:0000256" key="1">
    <source>
        <dbReference type="SAM" id="MobiDB-lite"/>
    </source>
</evidence>
<protein>
    <recommendedName>
        <fullName evidence="2">DUF7082 domain-containing protein</fullName>
    </recommendedName>
</protein>
<feature type="compositionally biased region" description="Polar residues" evidence="1">
    <location>
        <begin position="376"/>
        <end position="385"/>
    </location>
</feature>
<feature type="compositionally biased region" description="Low complexity" evidence="1">
    <location>
        <begin position="359"/>
        <end position="375"/>
    </location>
</feature>
<feature type="compositionally biased region" description="Polar residues" evidence="1">
    <location>
        <begin position="249"/>
        <end position="273"/>
    </location>
</feature>
<proteinExistence type="predicted"/>
<accession>A0A1C7NGG1</accession>
<dbReference type="InterPro" id="IPR055509">
    <property type="entry name" value="DUF7082"/>
</dbReference>
<gene>
    <name evidence="3" type="ORF">A0J61_03828</name>
</gene>
<keyword evidence="4" id="KW-1185">Reference proteome</keyword>
<dbReference type="Pfam" id="PF23305">
    <property type="entry name" value="DUF7082"/>
    <property type="match status" value="2"/>
</dbReference>
<name>A0A1C7NGG1_9FUNG</name>
<feature type="region of interest" description="Disordered" evidence="1">
    <location>
        <begin position="651"/>
        <end position="673"/>
    </location>
</feature>
<feature type="domain" description="DUF7082" evidence="2">
    <location>
        <begin position="422"/>
        <end position="483"/>
    </location>
</feature>
<organism evidence="3 4">
    <name type="scientific">Choanephora cucurbitarum</name>
    <dbReference type="NCBI Taxonomy" id="101091"/>
    <lineage>
        <taxon>Eukaryota</taxon>
        <taxon>Fungi</taxon>
        <taxon>Fungi incertae sedis</taxon>
        <taxon>Mucoromycota</taxon>
        <taxon>Mucoromycotina</taxon>
        <taxon>Mucoromycetes</taxon>
        <taxon>Mucorales</taxon>
        <taxon>Mucorineae</taxon>
        <taxon>Choanephoraceae</taxon>
        <taxon>Choanephoroideae</taxon>
        <taxon>Choanephora</taxon>
    </lineage>
</organism>
<dbReference type="STRING" id="101091.A0A1C7NGG1"/>
<feature type="compositionally biased region" description="Low complexity" evidence="1">
    <location>
        <begin position="228"/>
        <end position="243"/>
    </location>
</feature>
<reference evidence="3 4" key="1">
    <citation type="submission" date="2016-03" db="EMBL/GenBank/DDBJ databases">
        <title>Choanephora cucurbitarum.</title>
        <authorList>
            <person name="Min B."/>
            <person name="Park H."/>
            <person name="Park J.-H."/>
            <person name="Shin H.-D."/>
            <person name="Choi I.-G."/>
        </authorList>
    </citation>
    <scope>NUCLEOTIDE SEQUENCE [LARGE SCALE GENOMIC DNA]</scope>
    <source>
        <strain evidence="3 4">KUS-F28377</strain>
    </source>
</reference>
<feature type="compositionally biased region" description="Low complexity" evidence="1">
    <location>
        <begin position="659"/>
        <end position="673"/>
    </location>
</feature>
<evidence type="ECO:0000259" key="2">
    <source>
        <dbReference type="Pfam" id="PF23305"/>
    </source>
</evidence>
<dbReference type="PANTHER" id="PTHR39463">
    <property type="entry name" value="MEDUSA"/>
    <property type="match status" value="1"/>
</dbReference>
<feature type="domain" description="DUF7082" evidence="2">
    <location>
        <begin position="517"/>
        <end position="626"/>
    </location>
</feature>
<dbReference type="GO" id="GO:0005634">
    <property type="term" value="C:nucleus"/>
    <property type="evidence" value="ECO:0007669"/>
    <property type="project" value="TreeGrafter"/>
</dbReference>
<evidence type="ECO:0000313" key="3">
    <source>
        <dbReference type="EMBL" id="OBZ88108.1"/>
    </source>
</evidence>
<sequence length="673" mass="76683">MSDTLFGKYYDMLLKDVESNESESTKLEEDEIFNEFFSDQHKKALVSPSLLPRVIQWSPQQGQASGMMTIVLRYDREIHCNIRIMFGQLSVETAQHHHRMQHEDSSTVWITLMASIPLIKETQSEGEQVPISITLIDLEHLERVPRSMQIGFFTYTEGVRSNGRKRALSCEPDECPNKKNTFGTKKSAQDEVDDQLLKLLAPYDPILNTSMTTQGNWVSTPTPPPPALSNSSTSSSHELSTWSMDDLSSHAQPNYTTTPSAPLSYPSYPTTGHQGLMSESFPQNTPTSMYDLVSNPINPPSLDTILSKENMYHAFIEMQQRQQFKLNQVSSSMMPQPVNNYMNPFNYHPNYLLQNMMQRQYHQQQQQYSSQRQRQFSLSDTTPQSARPPMLDIQRRASVSAQPMHTVSNTNNISHNGPALNKAHLKLNGDLAEMMTNWNMQEWQLSRRLVHFWRETTYNAEGNLTMVECGFEPMNQHTYHQQRMRDNVAAVAAAAAAAAAVSNSPSGVSSLTHSDFGNSSRPDTNTSPIVISCIYWRERNDYYITSVDCIYLLESIIGIHFTVEEKNRIRRNLEGFRPLTVSKCKSDCAEFFKLIMSFPHPKPRNIEKDVKVFSWRTLPHALKKIIRKYTPSYITTAPLEPIHQRPTHVSIDNQHTFGSSNNPSSSPQNNLGF</sequence>
<dbReference type="AlphaFoldDB" id="A0A1C7NGG1"/>
<dbReference type="PANTHER" id="PTHR39463:SF1">
    <property type="entry name" value="MEDUSA"/>
    <property type="match status" value="1"/>
</dbReference>
<dbReference type="EMBL" id="LUGH01000174">
    <property type="protein sequence ID" value="OBZ88108.1"/>
    <property type="molecule type" value="Genomic_DNA"/>
</dbReference>
<dbReference type="OrthoDB" id="1751210at2759"/>